<sequence>MDGSTGGSSRSVMNMQYYCSYRIPNGAHRVVEQDTGTRGGDATHKCERSDGQLRNPRGYATEPQTRYENIFVEVAPVPRQCDVRRPNMLFSWDCDIGRTLIELIPNQQHSFILRMLTGSHLIEALKAHAYISRSNCVCEVVSWGVVKSKMSKHGWLHMLRRPERPSPGLRHSRAAASKVASAVEVSKTSTRPSSTH</sequence>
<evidence type="ECO:0000313" key="3">
    <source>
        <dbReference type="Proteomes" id="UP000008783"/>
    </source>
</evidence>
<protein>
    <submittedName>
        <fullName evidence="2">Uncharacterized protein</fullName>
    </submittedName>
</protein>
<dbReference type="VEuPathDB" id="FungiDB:PGTG_09053"/>
<feature type="region of interest" description="Disordered" evidence="1">
    <location>
        <begin position="32"/>
        <end position="59"/>
    </location>
</feature>
<evidence type="ECO:0000313" key="2">
    <source>
        <dbReference type="EMBL" id="EFP83100.2"/>
    </source>
</evidence>
<dbReference type="EMBL" id="DS178285">
    <property type="protein sequence ID" value="EFP83100.2"/>
    <property type="molecule type" value="Genomic_DNA"/>
</dbReference>
<name>E3KFN6_PUCGT</name>
<keyword evidence="3" id="KW-1185">Reference proteome</keyword>
<dbReference type="HOGENOM" id="CLU_1390848_0_0_1"/>
<feature type="region of interest" description="Disordered" evidence="1">
    <location>
        <begin position="162"/>
        <end position="196"/>
    </location>
</feature>
<gene>
    <name evidence="2" type="ORF">PGTG_09053</name>
</gene>
<dbReference type="KEGG" id="pgr:PGTG_09053"/>
<dbReference type="InParanoid" id="E3KFN6"/>
<feature type="compositionally biased region" description="Basic and acidic residues" evidence="1">
    <location>
        <begin position="41"/>
        <end position="51"/>
    </location>
</feature>
<accession>E3KFN6</accession>
<reference key="1">
    <citation type="submission" date="2007-01" db="EMBL/GenBank/DDBJ databases">
        <title>The Genome Sequence of Puccinia graminis f. sp. tritici Strain CRL 75-36-700-3.</title>
        <authorList>
            <consortium name="The Broad Institute Genome Sequencing Platform"/>
            <person name="Birren B."/>
            <person name="Lander E."/>
            <person name="Galagan J."/>
            <person name="Nusbaum C."/>
            <person name="Devon K."/>
            <person name="Cuomo C."/>
            <person name="Jaffe D."/>
            <person name="Butler J."/>
            <person name="Alvarez P."/>
            <person name="Gnerre S."/>
            <person name="Grabherr M."/>
            <person name="Mauceli E."/>
            <person name="Brockman W."/>
            <person name="Young S."/>
            <person name="LaButti K."/>
            <person name="Sykes S."/>
            <person name="DeCaprio D."/>
            <person name="Crawford M."/>
            <person name="Koehrsen M."/>
            <person name="Engels R."/>
            <person name="Montgomery P."/>
            <person name="Pearson M."/>
            <person name="Howarth C."/>
            <person name="Larson L."/>
            <person name="White J."/>
            <person name="Zeng Q."/>
            <person name="Kodira C."/>
            <person name="Yandava C."/>
            <person name="Alvarado L."/>
            <person name="O'Leary S."/>
            <person name="Szabo L."/>
            <person name="Dean R."/>
            <person name="Schein J."/>
        </authorList>
    </citation>
    <scope>NUCLEOTIDE SEQUENCE</scope>
    <source>
        <strain>CRL 75-36-700-3</strain>
    </source>
</reference>
<dbReference type="GeneID" id="10544812"/>
<organism evidence="2 3">
    <name type="scientific">Puccinia graminis f. sp. tritici (strain CRL 75-36-700-3 / race SCCL)</name>
    <name type="common">Black stem rust fungus</name>
    <dbReference type="NCBI Taxonomy" id="418459"/>
    <lineage>
        <taxon>Eukaryota</taxon>
        <taxon>Fungi</taxon>
        <taxon>Dikarya</taxon>
        <taxon>Basidiomycota</taxon>
        <taxon>Pucciniomycotina</taxon>
        <taxon>Pucciniomycetes</taxon>
        <taxon>Pucciniales</taxon>
        <taxon>Pucciniaceae</taxon>
        <taxon>Puccinia</taxon>
    </lineage>
</organism>
<dbReference type="Proteomes" id="UP000008783">
    <property type="component" value="Unassembled WGS sequence"/>
</dbReference>
<dbReference type="RefSeq" id="XP_003327519.2">
    <property type="nucleotide sequence ID" value="XM_003327471.2"/>
</dbReference>
<dbReference type="AlphaFoldDB" id="E3KFN6"/>
<proteinExistence type="predicted"/>
<evidence type="ECO:0000256" key="1">
    <source>
        <dbReference type="SAM" id="MobiDB-lite"/>
    </source>
</evidence>
<reference evidence="3" key="2">
    <citation type="journal article" date="2011" name="Proc. Natl. Acad. Sci. U.S.A.">
        <title>Obligate biotrophy features unraveled by the genomic analysis of rust fungi.</title>
        <authorList>
            <person name="Duplessis S."/>
            <person name="Cuomo C.A."/>
            <person name="Lin Y.-C."/>
            <person name="Aerts A."/>
            <person name="Tisserant E."/>
            <person name="Veneault-Fourrey C."/>
            <person name="Joly D.L."/>
            <person name="Hacquard S."/>
            <person name="Amselem J."/>
            <person name="Cantarel B.L."/>
            <person name="Chiu R."/>
            <person name="Coutinho P.M."/>
            <person name="Feau N."/>
            <person name="Field M."/>
            <person name="Frey P."/>
            <person name="Gelhaye E."/>
            <person name="Goldberg J."/>
            <person name="Grabherr M.G."/>
            <person name="Kodira C.D."/>
            <person name="Kohler A."/>
            <person name="Kuees U."/>
            <person name="Lindquist E.A."/>
            <person name="Lucas S.M."/>
            <person name="Mago R."/>
            <person name="Mauceli E."/>
            <person name="Morin E."/>
            <person name="Murat C."/>
            <person name="Pangilinan J.L."/>
            <person name="Park R."/>
            <person name="Pearson M."/>
            <person name="Quesneville H."/>
            <person name="Rouhier N."/>
            <person name="Sakthikumar S."/>
            <person name="Salamov A.A."/>
            <person name="Schmutz J."/>
            <person name="Selles B."/>
            <person name="Shapiro H."/>
            <person name="Tanguay P."/>
            <person name="Tuskan G.A."/>
            <person name="Henrissat B."/>
            <person name="Van de Peer Y."/>
            <person name="Rouze P."/>
            <person name="Ellis J.G."/>
            <person name="Dodds P.N."/>
            <person name="Schein J.E."/>
            <person name="Zhong S."/>
            <person name="Hamelin R.C."/>
            <person name="Grigoriev I.V."/>
            <person name="Szabo L.J."/>
            <person name="Martin F."/>
        </authorList>
    </citation>
    <scope>NUCLEOTIDE SEQUENCE [LARGE SCALE GENOMIC DNA]</scope>
    <source>
        <strain evidence="3">CRL 75-36-700-3 / race SCCL</strain>
    </source>
</reference>
<feature type="compositionally biased region" description="Low complexity" evidence="1">
    <location>
        <begin position="174"/>
        <end position="190"/>
    </location>
</feature>